<reference evidence="3" key="1">
    <citation type="journal article" date="2017" name="Nat. Ecol. Evol.">
        <title>Genome expansion and lineage-specific genetic innovations in the forest pathogenic fungi Armillaria.</title>
        <authorList>
            <person name="Sipos G."/>
            <person name="Prasanna A.N."/>
            <person name="Walter M.C."/>
            <person name="O'Connor E."/>
            <person name="Balint B."/>
            <person name="Krizsan K."/>
            <person name="Kiss B."/>
            <person name="Hess J."/>
            <person name="Varga T."/>
            <person name="Slot J."/>
            <person name="Riley R."/>
            <person name="Boka B."/>
            <person name="Rigling D."/>
            <person name="Barry K."/>
            <person name="Lee J."/>
            <person name="Mihaltcheva S."/>
            <person name="LaButti K."/>
            <person name="Lipzen A."/>
            <person name="Waldron R."/>
            <person name="Moloney N.M."/>
            <person name="Sperisen C."/>
            <person name="Kredics L."/>
            <person name="Vagvoelgyi C."/>
            <person name="Patrignani A."/>
            <person name="Fitzpatrick D."/>
            <person name="Nagy I."/>
            <person name="Doyle S."/>
            <person name="Anderson J.B."/>
            <person name="Grigoriev I.V."/>
            <person name="Gueldener U."/>
            <person name="Muensterkoetter M."/>
            <person name="Nagy L.G."/>
        </authorList>
    </citation>
    <scope>NUCLEOTIDE SEQUENCE [LARGE SCALE GENOMIC DNA]</scope>
    <source>
        <strain evidence="3">C18/9</strain>
    </source>
</reference>
<feature type="compositionally biased region" description="Acidic residues" evidence="1">
    <location>
        <begin position="157"/>
        <end position="166"/>
    </location>
</feature>
<name>A0A284SBE1_ARMOS</name>
<evidence type="ECO:0000313" key="3">
    <source>
        <dbReference type="Proteomes" id="UP000219338"/>
    </source>
</evidence>
<dbReference type="OrthoDB" id="3093489at2759"/>
<protein>
    <submittedName>
        <fullName evidence="2">Uncharacterized protein</fullName>
    </submittedName>
</protein>
<organism evidence="2 3">
    <name type="scientific">Armillaria ostoyae</name>
    <name type="common">Armillaria root rot fungus</name>
    <dbReference type="NCBI Taxonomy" id="47428"/>
    <lineage>
        <taxon>Eukaryota</taxon>
        <taxon>Fungi</taxon>
        <taxon>Dikarya</taxon>
        <taxon>Basidiomycota</taxon>
        <taxon>Agaricomycotina</taxon>
        <taxon>Agaricomycetes</taxon>
        <taxon>Agaricomycetidae</taxon>
        <taxon>Agaricales</taxon>
        <taxon>Marasmiineae</taxon>
        <taxon>Physalacriaceae</taxon>
        <taxon>Armillaria</taxon>
    </lineage>
</organism>
<feature type="region of interest" description="Disordered" evidence="1">
    <location>
        <begin position="80"/>
        <end position="102"/>
    </location>
</feature>
<dbReference type="EMBL" id="FUEG01000057">
    <property type="protein sequence ID" value="SJL18295.1"/>
    <property type="molecule type" value="Genomic_DNA"/>
</dbReference>
<evidence type="ECO:0000256" key="1">
    <source>
        <dbReference type="SAM" id="MobiDB-lite"/>
    </source>
</evidence>
<keyword evidence="3" id="KW-1185">Reference proteome</keyword>
<feature type="compositionally biased region" description="Polar residues" evidence="1">
    <location>
        <begin position="130"/>
        <end position="144"/>
    </location>
</feature>
<sequence length="203" mass="22824">MTSEIPSHPMIIHQASQKQGQTNISVAMTLNALVPGDYSFTFRFKLAPESDVAVSKHSTTSPSTNSASVLPAPITPVRPCRQEEFSPTQPDPDYTRYWEEDRRRRQREAAGIISESDMENLAHLAEPLSATMSRNTAEDTTQAAAMNDDERDRDEDIVPDSQDEENYILPYPGSPINLGKCWKTRDVSKSPSEQVKRAKRRFL</sequence>
<accession>A0A284SBE1</accession>
<feature type="region of interest" description="Disordered" evidence="1">
    <location>
        <begin position="129"/>
        <end position="172"/>
    </location>
</feature>
<dbReference type="AlphaFoldDB" id="A0A284SBE1"/>
<gene>
    <name evidence="2" type="ORF">ARMOST_21881</name>
</gene>
<feature type="compositionally biased region" description="Basic and acidic residues" evidence="1">
    <location>
        <begin position="93"/>
        <end position="102"/>
    </location>
</feature>
<evidence type="ECO:0000313" key="2">
    <source>
        <dbReference type="EMBL" id="SJL18295.1"/>
    </source>
</evidence>
<dbReference type="Proteomes" id="UP000219338">
    <property type="component" value="Unassembled WGS sequence"/>
</dbReference>
<proteinExistence type="predicted"/>